<proteinExistence type="predicted"/>
<sequence length="89" mass="10393">MYSRDGAVNTYHFFCNENVKLLCAEGALDNMCYNVLTHSLLLRLSIYHPEQTRPLAVRGDYMLVFCGIGRSCARSYSFRRRPRVLTRRQ</sequence>
<evidence type="ECO:0000313" key="1">
    <source>
        <dbReference type="EMBL" id="KIO12398.1"/>
    </source>
</evidence>
<protein>
    <submittedName>
        <fullName evidence="1">Uncharacterized protein</fullName>
    </submittedName>
</protein>
<accession>A0A0C3JTE3</accession>
<dbReference type="AlphaFoldDB" id="A0A0C3JTE3"/>
<reference evidence="1 2" key="1">
    <citation type="submission" date="2014-04" db="EMBL/GenBank/DDBJ databases">
        <authorList>
            <consortium name="DOE Joint Genome Institute"/>
            <person name="Kuo A."/>
            <person name="Kohler A."/>
            <person name="Costa M.D."/>
            <person name="Nagy L.G."/>
            <person name="Floudas D."/>
            <person name="Copeland A."/>
            <person name="Barry K.W."/>
            <person name="Cichocki N."/>
            <person name="Veneault-Fourrey C."/>
            <person name="LaButti K."/>
            <person name="Lindquist E.A."/>
            <person name="Lipzen A."/>
            <person name="Lundell T."/>
            <person name="Morin E."/>
            <person name="Murat C."/>
            <person name="Sun H."/>
            <person name="Tunlid A."/>
            <person name="Henrissat B."/>
            <person name="Grigoriev I.V."/>
            <person name="Hibbett D.S."/>
            <person name="Martin F."/>
            <person name="Nordberg H.P."/>
            <person name="Cantor M.N."/>
            <person name="Hua S.X."/>
        </authorList>
    </citation>
    <scope>NUCLEOTIDE SEQUENCE [LARGE SCALE GENOMIC DNA]</scope>
    <source>
        <strain evidence="1 2">Marx 270</strain>
    </source>
</reference>
<dbReference type="HOGENOM" id="CLU_2455634_0_0_1"/>
<evidence type="ECO:0000313" key="2">
    <source>
        <dbReference type="Proteomes" id="UP000054217"/>
    </source>
</evidence>
<gene>
    <name evidence="1" type="ORF">M404DRAFT_958459</name>
</gene>
<reference evidence="2" key="2">
    <citation type="submission" date="2015-01" db="EMBL/GenBank/DDBJ databases">
        <title>Evolutionary Origins and Diversification of the Mycorrhizal Mutualists.</title>
        <authorList>
            <consortium name="DOE Joint Genome Institute"/>
            <consortium name="Mycorrhizal Genomics Consortium"/>
            <person name="Kohler A."/>
            <person name="Kuo A."/>
            <person name="Nagy L.G."/>
            <person name="Floudas D."/>
            <person name="Copeland A."/>
            <person name="Barry K.W."/>
            <person name="Cichocki N."/>
            <person name="Veneault-Fourrey C."/>
            <person name="LaButti K."/>
            <person name="Lindquist E.A."/>
            <person name="Lipzen A."/>
            <person name="Lundell T."/>
            <person name="Morin E."/>
            <person name="Murat C."/>
            <person name="Riley R."/>
            <person name="Ohm R."/>
            <person name="Sun H."/>
            <person name="Tunlid A."/>
            <person name="Henrissat B."/>
            <person name="Grigoriev I.V."/>
            <person name="Hibbett D.S."/>
            <person name="Martin F."/>
        </authorList>
    </citation>
    <scope>NUCLEOTIDE SEQUENCE [LARGE SCALE GENOMIC DNA]</scope>
    <source>
        <strain evidence="2">Marx 270</strain>
    </source>
</reference>
<keyword evidence="2" id="KW-1185">Reference proteome</keyword>
<organism evidence="1 2">
    <name type="scientific">Pisolithus tinctorius Marx 270</name>
    <dbReference type="NCBI Taxonomy" id="870435"/>
    <lineage>
        <taxon>Eukaryota</taxon>
        <taxon>Fungi</taxon>
        <taxon>Dikarya</taxon>
        <taxon>Basidiomycota</taxon>
        <taxon>Agaricomycotina</taxon>
        <taxon>Agaricomycetes</taxon>
        <taxon>Agaricomycetidae</taxon>
        <taxon>Boletales</taxon>
        <taxon>Sclerodermatineae</taxon>
        <taxon>Pisolithaceae</taxon>
        <taxon>Pisolithus</taxon>
    </lineage>
</organism>
<dbReference type="EMBL" id="KN831947">
    <property type="protein sequence ID" value="KIO12398.1"/>
    <property type="molecule type" value="Genomic_DNA"/>
</dbReference>
<dbReference type="InParanoid" id="A0A0C3JTE3"/>
<name>A0A0C3JTE3_PISTI</name>
<dbReference type="Proteomes" id="UP000054217">
    <property type="component" value="Unassembled WGS sequence"/>
</dbReference>